<dbReference type="EMBL" id="SJOO01000001">
    <property type="protein sequence ID" value="TCB95011.1"/>
    <property type="molecule type" value="Genomic_DNA"/>
</dbReference>
<gene>
    <name evidence="2" type="ORF">E0L20_02730</name>
</gene>
<dbReference type="InterPro" id="IPR004675">
    <property type="entry name" value="AhpD_core"/>
</dbReference>
<evidence type="ECO:0000313" key="3">
    <source>
        <dbReference type="Proteomes" id="UP000291424"/>
    </source>
</evidence>
<proteinExistence type="predicted"/>
<dbReference type="NCBIfam" id="TIGR00778">
    <property type="entry name" value="ahpD_dom"/>
    <property type="match status" value="1"/>
</dbReference>
<evidence type="ECO:0000259" key="1">
    <source>
        <dbReference type="Pfam" id="PF02627"/>
    </source>
</evidence>
<dbReference type="Pfam" id="PF02627">
    <property type="entry name" value="CMD"/>
    <property type="match status" value="1"/>
</dbReference>
<dbReference type="NCBIfam" id="TIGR01926">
    <property type="entry name" value="peroxid_rel"/>
    <property type="match status" value="1"/>
</dbReference>
<dbReference type="Gene3D" id="1.20.1290.10">
    <property type="entry name" value="AhpD-like"/>
    <property type="match status" value="2"/>
</dbReference>
<keyword evidence="2" id="KW-0575">Peroxidase</keyword>
<dbReference type="SUPFAM" id="SSF69118">
    <property type="entry name" value="AhpD-like"/>
    <property type="match status" value="2"/>
</dbReference>
<accession>A0A4R0GI60</accession>
<dbReference type="AlphaFoldDB" id="A0A4R0GI60"/>
<sequence>MALSQDILAELAEIVPGTPLAEARTTREASTRHAQGSYETLFSQQESDFALDERFAVAAKVAKWHNVEALAAHYAGFGLGDPTSARLTPALSFARLLTFSPVEATPGALHALTQAGWSKEGIVTLAQLIAFVSFQSRLLVGLRVLNDKPVAASDVEAVAGVWHTNPTTITGKAAPVAFTQRELGWEPWLAAKPLADFRDDEVAILAKFGHTDSDYFRLLARNLPVLEQRTLTDKGIFYTPGGLPRAERELAATVVSKINGCIYCASVHARKASQLSKDDNAIEALLAVRPGQSLSKGQSARWQAEINFAAALSVTPPAVTPLHLSALEKETLGTLEQLDLVQSTAFFAWANRLMLTLGEPWLS</sequence>
<dbReference type="OrthoDB" id="3667834at2"/>
<dbReference type="InterPro" id="IPR023923">
    <property type="entry name" value="AhpD_Avi7169"/>
</dbReference>
<reference evidence="2 3" key="1">
    <citation type="submission" date="2019-02" db="EMBL/GenBank/DDBJ databases">
        <title>The draft genome of Enterobacter spp. strains.</title>
        <authorList>
            <person name="Wang C."/>
            <person name="Feng Y."/>
            <person name="Zong Z."/>
        </authorList>
    </citation>
    <scope>NUCLEOTIDE SEQUENCE [LARGE SCALE GENOMIC DNA]</scope>
    <source>
        <strain evidence="2 3">WCHEW120002</strain>
    </source>
</reference>
<dbReference type="PANTHER" id="PTHR35446">
    <property type="entry name" value="SI:CH211-175M2.5"/>
    <property type="match status" value="1"/>
</dbReference>
<name>A0A4R0GI60_9ENTR</name>
<protein>
    <submittedName>
        <fullName evidence="2">Alkylhydroperoxidase domain protein</fullName>
    </submittedName>
</protein>
<dbReference type="RefSeq" id="WP_131632573.1">
    <property type="nucleotide sequence ID" value="NZ_SJOO01000001.1"/>
</dbReference>
<comment type="caution">
    <text evidence="2">The sequence shown here is derived from an EMBL/GenBank/DDBJ whole genome shotgun (WGS) entry which is preliminary data.</text>
</comment>
<evidence type="ECO:0000313" key="2">
    <source>
        <dbReference type="EMBL" id="TCB95011.1"/>
    </source>
</evidence>
<feature type="domain" description="Carboxymuconolactone decarboxylase-like" evidence="1">
    <location>
        <begin position="226"/>
        <end position="289"/>
    </location>
</feature>
<keyword evidence="2" id="KW-0560">Oxidoreductase</keyword>
<dbReference type="NCBIfam" id="TIGR04030">
    <property type="entry name" value="perox_Avi_7169"/>
    <property type="match status" value="1"/>
</dbReference>
<dbReference type="InterPro" id="IPR003779">
    <property type="entry name" value="CMD-like"/>
</dbReference>
<dbReference type="InterPro" id="IPR010195">
    <property type="entry name" value="Uncharacterised_peroxidase-rel"/>
</dbReference>
<organism evidence="2 3">
    <name type="scientific">Enterobacter wuhouensis</name>
    <dbReference type="NCBI Taxonomy" id="2529381"/>
    <lineage>
        <taxon>Bacteria</taxon>
        <taxon>Pseudomonadati</taxon>
        <taxon>Pseudomonadota</taxon>
        <taxon>Gammaproteobacteria</taxon>
        <taxon>Enterobacterales</taxon>
        <taxon>Enterobacteriaceae</taxon>
        <taxon>Enterobacter</taxon>
    </lineage>
</organism>
<dbReference type="GO" id="GO:0051920">
    <property type="term" value="F:peroxiredoxin activity"/>
    <property type="evidence" value="ECO:0007669"/>
    <property type="project" value="InterPro"/>
</dbReference>
<dbReference type="PANTHER" id="PTHR35446:SF2">
    <property type="entry name" value="CARBOXYMUCONOLACTONE DECARBOXYLASE-LIKE DOMAIN-CONTAINING PROTEIN"/>
    <property type="match status" value="1"/>
</dbReference>
<dbReference type="Proteomes" id="UP000291424">
    <property type="component" value="Unassembled WGS sequence"/>
</dbReference>
<dbReference type="InterPro" id="IPR029032">
    <property type="entry name" value="AhpD-like"/>
</dbReference>